<evidence type="ECO:0000256" key="1">
    <source>
        <dbReference type="PIRSR" id="PIRSR601310-1"/>
    </source>
</evidence>
<feature type="short sequence motif" description="Histidine triad motif" evidence="2 3">
    <location>
        <begin position="98"/>
        <end position="102"/>
    </location>
</feature>
<dbReference type="Proteomes" id="UP000216024">
    <property type="component" value="Unassembled WGS sequence"/>
</dbReference>
<dbReference type="RefSeq" id="WP_095134001.1">
    <property type="nucleotide sequence ID" value="NZ_NIBG01000010.1"/>
</dbReference>
<dbReference type="InterPro" id="IPR019808">
    <property type="entry name" value="Histidine_triad_CS"/>
</dbReference>
<dbReference type="SUPFAM" id="SSF54197">
    <property type="entry name" value="HIT-like"/>
    <property type="match status" value="1"/>
</dbReference>
<evidence type="ECO:0000313" key="5">
    <source>
        <dbReference type="EMBL" id="PAB58935.1"/>
    </source>
</evidence>
<reference evidence="5 6" key="1">
    <citation type="submission" date="2017-06" db="EMBL/GenBank/DDBJ databases">
        <title>Draft genome sequence of anaerobic fermentative bacterium Anaeromicrobium sediminis DY2726D isolated from West Pacific Ocean sediments.</title>
        <authorList>
            <person name="Zeng X."/>
        </authorList>
    </citation>
    <scope>NUCLEOTIDE SEQUENCE [LARGE SCALE GENOMIC DNA]</scope>
    <source>
        <strain evidence="5 6">DY2726D</strain>
    </source>
</reference>
<dbReference type="Pfam" id="PF01230">
    <property type="entry name" value="HIT"/>
    <property type="match status" value="1"/>
</dbReference>
<dbReference type="CDD" id="cd01276">
    <property type="entry name" value="PKCI_related"/>
    <property type="match status" value="1"/>
</dbReference>
<keyword evidence="6" id="KW-1185">Reference proteome</keyword>
<feature type="active site" description="Tele-AMP-histidine intermediate" evidence="1">
    <location>
        <position position="100"/>
    </location>
</feature>
<gene>
    <name evidence="5" type="ORF">CCE28_12180</name>
</gene>
<organism evidence="5 6">
    <name type="scientific">Anaeromicrobium sediminis</name>
    <dbReference type="NCBI Taxonomy" id="1478221"/>
    <lineage>
        <taxon>Bacteria</taxon>
        <taxon>Bacillati</taxon>
        <taxon>Bacillota</taxon>
        <taxon>Clostridia</taxon>
        <taxon>Peptostreptococcales</taxon>
        <taxon>Thermotaleaceae</taxon>
        <taxon>Anaeromicrobium</taxon>
    </lineage>
</organism>
<proteinExistence type="predicted"/>
<dbReference type="PROSITE" id="PS51084">
    <property type="entry name" value="HIT_2"/>
    <property type="match status" value="1"/>
</dbReference>
<dbReference type="OrthoDB" id="9784774at2"/>
<name>A0A267MJ95_9FIRM</name>
<dbReference type="EMBL" id="NIBG01000010">
    <property type="protein sequence ID" value="PAB58935.1"/>
    <property type="molecule type" value="Genomic_DNA"/>
</dbReference>
<dbReference type="AlphaFoldDB" id="A0A267MJ95"/>
<comment type="caution">
    <text evidence="5">The sequence shown here is derived from an EMBL/GenBank/DDBJ whole genome shotgun (WGS) entry which is preliminary data.</text>
</comment>
<sequence>MSDCIFCKIVSKEIPANLVYEDDHVIAFHDISPTAPVHVLVVPKEHIESLNHITHEKKELLGHIHLCIKEIAEKLDISESGYRVVNNCGKQGGQTVGHIHFHLLGGRQLEWPAG</sequence>
<dbReference type="PROSITE" id="PS00892">
    <property type="entry name" value="HIT_1"/>
    <property type="match status" value="1"/>
</dbReference>
<evidence type="ECO:0000259" key="4">
    <source>
        <dbReference type="PROSITE" id="PS51084"/>
    </source>
</evidence>
<accession>A0A267MJ95</accession>
<feature type="domain" description="HIT" evidence="4">
    <location>
        <begin position="5"/>
        <end position="114"/>
    </location>
</feature>
<evidence type="ECO:0000313" key="6">
    <source>
        <dbReference type="Proteomes" id="UP000216024"/>
    </source>
</evidence>
<dbReference type="PRINTS" id="PR00332">
    <property type="entry name" value="HISTRIAD"/>
</dbReference>
<evidence type="ECO:0000256" key="2">
    <source>
        <dbReference type="PIRSR" id="PIRSR601310-3"/>
    </source>
</evidence>
<dbReference type="InterPro" id="IPR011146">
    <property type="entry name" value="HIT-like"/>
</dbReference>
<protein>
    <submittedName>
        <fullName evidence="5">Histidine triad nucleotide-binding protein</fullName>
    </submittedName>
</protein>
<dbReference type="Gene3D" id="3.30.428.10">
    <property type="entry name" value="HIT-like"/>
    <property type="match status" value="1"/>
</dbReference>
<dbReference type="InterPro" id="IPR001310">
    <property type="entry name" value="Histidine_triad_HIT"/>
</dbReference>
<evidence type="ECO:0000256" key="3">
    <source>
        <dbReference type="PROSITE-ProRule" id="PRU00464"/>
    </source>
</evidence>
<dbReference type="InterPro" id="IPR036265">
    <property type="entry name" value="HIT-like_sf"/>
</dbReference>
<dbReference type="GO" id="GO:0003824">
    <property type="term" value="F:catalytic activity"/>
    <property type="evidence" value="ECO:0007669"/>
    <property type="project" value="InterPro"/>
</dbReference>
<dbReference type="PANTHER" id="PTHR23089">
    <property type="entry name" value="HISTIDINE TRIAD HIT PROTEIN"/>
    <property type="match status" value="1"/>
</dbReference>